<accession>A0A837JDA2</accession>
<evidence type="ECO:0000313" key="1">
    <source>
        <dbReference type="EMBL" id="KLE05544.1"/>
    </source>
</evidence>
<dbReference type="AlphaFoldDB" id="A0A837JDA2"/>
<gene>
    <name evidence="1" type="ORF">AF77_04485</name>
</gene>
<comment type="caution">
    <text evidence="1">The sequence shown here is derived from an EMBL/GenBank/DDBJ whole genome shotgun (WGS) entry which is preliminary data.</text>
</comment>
<dbReference type="Proteomes" id="UP000035462">
    <property type="component" value="Unassembled WGS sequence"/>
</dbReference>
<reference evidence="1 2" key="1">
    <citation type="submission" date="2014-01" db="EMBL/GenBank/DDBJ databases">
        <title>Development of a Comparative Genomic Fingerprinting Assay for High Resolution Genotyping of Arcobacter butzleri.</title>
        <authorList>
            <person name="Webb A.L."/>
            <person name="Inglis G.D."/>
            <person name="Kruczkiewicz P."/>
            <person name="Selinger L.B."/>
            <person name="Taboada E.N."/>
        </authorList>
    </citation>
    <scope>NUCLEOTIDE SEQUENCE [LARGE SCALE GENOMIC DNA]</scope>
    <source>
        <strain evidence="1 2">L352</strain>
    </source>
</reference>
<name>A0A837JDA2_9BACT</name>
<dbReference type="EMBL" id="JAIT01000029">
    <property type="protein sequence ID" value="KLE05544.1"/>
    <property type="molecule type" value="Genomic_DNA"/>
</dbReference>
<evidence type="ECO:0000313" key="2">
    <source>
        <dbReference type="Proteomes" id="UP000035462"/>
    </source>
</evidence>
<protein>
    <submittedName>
        <fullName evidence="1">Uncharacterized protein</fullName>
    </submittedName>
</protein>
<dbReference type="RefSeq" id="WP_155400759.1">
    <property type="nucleotide sequence ID" value="NZ_JAIT01000029.1"/>
</dbReference>
<sequence length="53" mass="6556">MRSLEEILEIIRDFNGEITISQLLKYNIELDTFEELSYEEIHERLEEYFEKDE</sequence>
<organism evidence="1 2">
    <name type="scientific">Aliarcobacter butzleri L352</name>
    <dbReference type="NCBI Taxonomy" id="1447260"/>
    <lineage>
        <taxon>Bacteria</taxon>
        <taxon>Pseudomonadati</taxon>
        <taxon>Campylobacterota</taxon>
        <taxon>Epsilonproteobacteria</taxon>
        <taxon>Campylobacterales</taxon>
        <taxon>Arcobacteraceae</taxon>
        <taxon>Aliarcobacter</taxon>
    </lineage>
</organism>
<proteinExistence type="predicted"/>